<dbReference type="KEGG" id="vg:77924219"/>
<reference evidence="1 2" key="1">
    <citation type="submission" date="2019-09" db="EMBL/GenBank/DDBJ databases">
        <authorList>
            <person name="Christie C.A."/>
            <person name="Diallo A.S."/>
            <person name="Dixon Z."/>
            <person name="McIntosh P.M."/>
            <person name="Murthy K.H."/>
            <person name="Rosen M.G."/>
            <person name="Simpson L.M."/>
            <person name="Koustas K."/>
            <person name="Fogarty M.P."/>
            <person name="Molloy S.D."/>
            <person name="Garlena R.A."/>
            <person name="Russell D.A."/>
            <person name="Pope W.H."/>
            <person name="Jacobs-Sera D."/>
            <person name="Hatfull G.F."/>
        </authorList>
    </citation>
    <scope>NUCLEOTIDE SEQUENCE [LARGE SCALE GENOMIC DNA]</scope>
</reference>
<dbReference type="GeneID" id="77924219"/>
<protein>
    <submittedName>
        <fullName evidence="1">Uncharacterized protein</fullName>
    </submittedName>
</protein>
<gene>
    <name evidence="1" type="primary">51</name>
    <name evidence="1" type="ORF">SEA_SIXAMA_51</name>
</gene>
<dbReference type="EMBL" id="MN484601">
    <property type="protein sequence ID" value="QGF20230.1"/>
    <property type="molecule type" value="Genomic_DNA"/>
</dbReference>
<keyword evidence="2" id="KW-1185">Reference proteome</keyword>
<dbReference type="Proteomes" id="UP000400849">
    <property type="component" value="Segment"/>
</dbReference>
<proteinExistence type="predicted"/>
<organism evidence="1 2">
    <name type="scientific">Gordonia phage Sixama</name>
    <dbReference type="NCBI Taxonomy" id="2653271"/>
    <lineage>
        <taxon>Viruses</taxon>
        <taxon>Duplodnaviria</taxon>
        <taxon>Heunggongvirae</taxon>
        <taxon>Uroviricota</taxon>
        <taxon>Caudoviricetes</taxon>
        <taxon>Sixamavirus</taxon>
        <taxon>Sixamavirus sixama</taxon>
    </lineage>
</organism>
<accession>A0A5Q2F0E3</accession>
<sequence length="113" mass="12607">MMTNVRTLFTPNGKGLWFFDTETIRESWKPIAIGFRHPCTHYHTHVVDDWTLADSCESGFIIATDEKGTTAAVRIRNQELVGILSMVAIDSSCEGDALDGINLWADSICMKLT</sequence>
<evidence type="ECO:0000313" key="1">
    <source>
        <dbReference type="EMBL" id="QGF20230.1"/>
    </source>
</evidence>
<evidence type="ECO:0000313" key="2">
    <source>
        <dbReference type="Proteomes" id="UP000400849"/>
    </source>
</evidence>
<name>A0A5Q2F0E3_9CAUD</name>
<dbReference type="RefSeq" id="YP_010648760.1">
    <property type="nucleotide sequence ID" value="NC_070762.1"/>
</dbReference>